<dbReference type="InterPro" id="IPR011991">
    <property type="entry name" value="ArsR-like_HTH"/>
</dbReference>
<proteinExistence type="predicted"/>
<name>A0A219B3Q7_9SPHN</name>
<dbReference type="RefSeq" id="WP_088711780.1">
    <property type="nucleotide sequence ID" value="NZ_NFZT01000001.1"/>
</dbReference>
<keyword evidence="2" id="KW-0238">DNA-binding</keyword>
<dbReference type="GO" id="GO:0003700">
    <property type="term" value="F:DNA-binding transcription factor activity"/>
    <property type="evidence" value="ECO:0007669"/>
    <property type="project" value="InterPro"/>
</dbReference>
<dbReference type="GO" id="GO:0003677">
    <property type="term" value="F:DNA binding"/>
    <property type="evidence" value="ECO:0007669"/>
    <property type="project" value="UniProtKB-KW"/>
</dbReference>
<keyword evidence="6" id="KW-1185">Reference proteome</keyword>
<dbReference type="Pfam" id="PF12840">
    <property type="entry name" value="HTH_20"/>
    <property type="match status" value="1"/>
</dbReference>
<organism evidence="5 6">
    <name type="scientific">Pacificimonas flava</name>
    <dbReference type="NCBI Taxonomy" id="1234595"/>
    <lineage>
        <taxon>Bacteria</taxon>
        <taxon>Pseudomonadati</taxon>
        <taxon>Pseudomonadota</taxon>
        <taxon>Alphaproteobacteria</taxon>
        <taxon>Sphingomonadales</taxon>
        <taxon>Sphingosinicellaceae</taxon>
        <taxon>Pacificimonas</taxon>
    </lineage>
</organism>
<dbReference type="PANTHER" id="PTHR33154">
    <property type="entry name" value="TRANSCRIPTIONAL REGULATOR, ARSR FAMILY"/>
    <property type="match status" value="1"/>
</dbReference>
<dbReference type="EMBL" id="NFZT01000001">
    <property type="protein sequence ID" value="OWV32990.1"/>
    <property type="molecule type" value="Genomic_DNA"/>
</dbReference>
<dbReference type="InterPro" id="IPR036390">
    <property type="entry name" value="WH_DNA-bd_sf"/>
</dbReference>
<dbReference type="InterPro" id="IPR051081">
    <property type="entry name" value="HTH_MetalResp_TranReg"/>
</dbReference>
<dbReference type="CDD" id="cd00090">
    <property type="entry name" value="HTH_ARSR"/>
    <property type="match status" value="1"/>
</dbReference>
<dbReference type="OrthoDB" id="7391478at2"/>
<dbReference type="SMART" id="SM00418">
    <property type="entry name" value="HTH_ARSR"/>
    <property type="match status" value="1"/>
</dbReference>
<dbReference type="InterPro" id="IPR036388">
    <property type="entry name" value="WH-like_DNA-bd_sf"/>
</dbReference>
<dbReference type="Proteomes" id="UP000198462">
    <property type="component" value="Unassembled WGS sequence"/>
</dbReference>
<sequence>MESVFHALAHPARRQALRYLARESLTAGDLAARFDAAAPTMSRHFSILKEADLIREERRGTSRVYSLNASLAEEVLASVMTLLAIEKDAPE</sequence>
<accession>A0A219B3Q7</accession>
<evidence type="ECO:0000256" key="2">
    <source>
        <dbReference type="ARBA" id="ARBA00023125"/>
    </source>
</evidence>
<dbReference type="SUPFAM" id="SSF46785">
    <property type="entry name" value="Winged helix' DNA-binding domain"/>
    <property type="match status" value="1"/>
</dbReference>
<keyword evidence="1" id="KW-0805">Transcription regulation</keyword>
<protein>
    <recommendedName>
        <fullName evidence="4">HTH arsR-type domain-containing protein</fullName>
    </recommendedName>
</protein>
<evidence type="ECO:0000313" key="5">
    <source>
        <dbReference type="EMBL" id="OWV32990.1"/>
    </source>
</evidence>
<dbReference type="Gene3D" id="1.10.10.10">
    <property type="entry name" value="Winged helix-like DNA-binding domain superfamily/Winged helix DNA-binding domain"/>
    <property type="match status" value="1"/>
</dbReference>
<dbReference type="PROSITE" id="PS50987">
    <property type="entry name" value="HTH_ARSR_2"/>
    <property type="match status" value="1"/>
</dbReference>
<dbReference type="NCBIfam" id="NF033788">
    <property type="entry name" value="HTH_metalloreg"/>
    <property type="match status" value="1"/>
</dbReference>
<evidence type="ECO:0000259" key="4">
    <source>
        <dbReference type="PROSITE" id="PS50987"/>
    </source>
</evidence>
<dbReference type="AlphaFoldDB" id="A0A219B3Q7"/>
<reference evidence="6" key="1">
    <citation type="submission" date="2017-05" db="EMBL/GenBank/DDBJ databases">
        <authorList>
            <person name="Lin X."/>
        </authorList>
    </citation>
    <scope>NUCLEOTIDE SEQUENCE [LARGE SCALE GENOMIC DNA]</scope>
    <source>
        <strain evidence="6">JLT2012</strain>
    </source>
</reference>
<evidence type="ECO:0000313" key="6">
    <source>
        <dbReference type="Proteomes" id="UP000198462"/>
    </source>
</evidence>
<feature type="domain" description="HTH arsR-type" evidence="4">
    <location>
        <begin position="1"/>
        <end position="87"/>
    </location>
</feature>
<evidence type="ECO:0000256" key="3">
    <source>
        <dbReference type="ARBA" id="ARBA00023163"/>
    </source>
</evidence>
<dbReference type="PRINTS" id="PR00778">
    <property type="entry name" value="HTHARSR"/>
</dbReference>
<gene>
    <name evidence="5" type="ORF">B5C34_05620</name>
</gene>
<evidence type="ECO:0000256" key="1">
    <source>
        <dbReference type="ARBA" id="ARBA00023015"/>
    </source>
</evidence>
<keyword evidence="3" id="KW-0804">Transcription</keyword>
<dbReference type="PANTHER" id="PTHR33154:SF33">
    <property type="entry name" value="TRANSCRIPTIONAL REPRESSOR SDPR"/>
    <property type="match status" value="1"/>
</dbReference>
<comment type="caution">
    <text evidence="5">The sequence shown here is derived from an EMBL/GenBank/DDBJ whole genome shotgun (WGS) entry which is preliminary data.</text>
</comment>
<dbReference type="InterPro" id="IPR001845">
    <property type="entry name" value="HTH_ArsR_DNA-bd_dom"/>
</dbReference>